<name>A0A9K3PAB5_9STRA</name>
<sequence>MAKPTTKVSTEHELMEKDTQQDENTSTNEVANEEDSFSENSDGDDHDDDDDDDDDDYNNKRPADLAIESNKNVDSAPKKAKIAMPPAVSSSLVDVEKYELDSPLSEADQPSDEDTESKITSSGLILFGLHPLVRESPLKKMCEEYGVVVNLTVRSTFASRYGHVEFESVDAARKCYQALNGAKLLHKAILVQPSKAETKKPTEEVGVEGIQPEVVAPS</sequence>
<proteinExistence type="predicted"/>
<organism evidence="5 7">
    <name type="scientific">Nitzschia inconspicua</name>
    <dbReference type="NCBI Taxonomy" id="303405"/>
    <lineage>
        <taxon>Eukaryota</taxon>
        <taxon>Sar</taxon>
        <taxon>Stramenopiles</taxon>
        <taxon>Ochrophyta</taxon>
        <taxon>Bacillariophyta</taxon>
        <taxon>Bacillariophyceae</taxon>
        <taxon>Bacillariophycidae</taxon>
        <taxon>Bacillariales</taxon>
        <taxon>Bacillariaceae</taxon>
        <taxon>Nitzschia</taxon>
    </lineage>
</organism>
<evidence type="ECO:0000256" key="2">
    <source>
        <dbReference type="SAM" id="MobiDB-lite"/>
    </source>
</evidence>
<evidence type="ECO:0000256" key="1">
    <source>
        <dbReference type="PROSITE-ProRule" id="PRU00176"/>
    </source>
</evidence>
<dbReference type="GO" id="GO:0003723">
    <property type="term" value="F:RNA binding"/>
    <property type="evidence" value="ECO:0007669"/>
    <property type="project" value="UniProtKB-UniRule"/>
</dbReference>
<feature type="compositionally biased region" description="Basic and acidic residues" evidence="2">
    <location>
        <begin position="9"/>
        <end position="20"/>
    </location>
</feature>
<dbReference type="Proteomes" id="UP000693970">
    <property type="component" value="Unassembled WGS sequence"/>
</dbReference>
<reference evidence="5" key="1">
    <citation type="journal article" date="2021" name="Sci. Rep.">
        <title>Diploid genomic architecture of Nitzschia inconspicua, an elite biomass production diatom.</title>
        <authorList>
            <person name="Oliver A."/>
            <person name="Podell S."/>
            <person name="Pinowska A."/>
            <person name="Traller J.C."/>
            <person name="Smith S.R."/>
            <person name="McClure R."/>
            <person name="Beliaev A."/>
            <person name="Bohutskyi P."/>
            <person name="Hill E.A."/>
            <person name="Rabines A."/>
            <person name="Zheng H."/>
            <person name="Allen L.Z."/>
            <person name="Kuo A."/>
            <person name="Grigoriev I.V."/>
            <person name="Allen A.E."/>
            <person name="Hazlebeck D."/>
            <person name="Allen E.E."/>
        </authorList>
    </citation>
    <scope>NUCLEOTIDE SEQUENCE</scope>
    <source>
        <strain evidence="5">Hildebrandi</strain>
    </source>
</reference>
<dbReference type="EMBL" id="JAGRRH010000084">
    <property type="protein sequence ID" value="KAG7337423.1"/>
    <property type="molecule type" value="Genomic_DNA"/>
</dbReference>
<feature type="domain" description="RRM" evidence="3">
    <location>
        <begin position="122"/>
        <end position="196"/>
    </location>
</feature>
<gene>
    <name evidence="5" type="ORF">IV203_002574</name>
    <name evidence="4" type="ORF">IV203_002686</name>
    <name evidence="6" type="ORF">IV203_034518</name>
</gene>
<dbReference type="EMBL" id="JAGRRH010000033">
    <property type="protein sequence ID" value="KAG7339521.1"/>
    <property type="molecule type" value="Genomic_DNA"/>
</dbReference>
<evidence type="ECO:0000313" key="5">
    <source>
        <dbReference type="EMBL" id="KAG7339521.1"/>
    </source>
</evidence>
<dbReference type="OrthoDB" id="46004at2759"/>
<keyword evidence="1" id="KW-0694">RNA-binding</keyword>
<keyword evidence="7" id="KW-1185">Reference proteome</keyword>
<accession>A0A9K3PAB5</accession>
<evidence type="ECO:0000313" key="7">
    <source>
        <dbReference type="Proteomes" id="UP000693970"/>
    </source>
</evidence>
<dbReference type="AlphaFoldDB" id="A0A9K3PAB5"/>
<comment type="caution">
    <text evidence="5">The sequence shown here is derived from an EMBL/GenBank/DDBJ whole genome shotgun (WGS) entry which is preliminary data.</text>
</comment>
<protein>
    <submittedName>
        <fullName evidence="5">RNA recognition motif containing protein</fullName>
    </submittedName>
</protein>
<evidence type="ECO:0000313" key="4">
    <source>
        <dbReference type="EMBL" id="KAG7337423.1"/>
    </source>
</evidence>
<evidence type="ECO:0000259" key="3">
    <source>
        <dbReference type="PROSITE" id="PS50102"/>
    </source>
</evidence>
<dbReference type="SMART" id="SM00360">
    <property type="entry name" value="RRM"/>
    <property type="match status" value="1"/>
</dbReference>
<dbReference type="Pfam" id="PF00076">
    <property type="entry name" value="RRM_1"/>
    <property type="match status" value="1"/>
</dbReference>
<dbReference type="CDD" id="cd00590">
    <property type="entry name" value="RRM_SF"/>
    <property type="match status" value="1"/>
</dbReference>
<feature type="compositionally biased region" description="Acidic residues" evidence="2">
    <location>
        <begin position="31"/>
        <end position="56"/>
    </location>
</feature>
<evidence type="ECO:0000313" key="6">
    <source>
        <dbReference type="EMBL" id="KAG7359420.1"/>
    </source>
</evidence>
<dbReference type="EMBL" id="JAGRRH010000013">
    <property type="protein sequence ID" value="KAG7359420.1"/>
    <property type="molecule type" value="Genomic_DNA"/>
</dbReference>
<feature type="region of interest" description="Disordered" evidence="2">
    <location>
        <begin position="1"/>
        <end position="88"/>
    </location>
</feature>
<dbReference type="PROSITE" id="PS50102">
    <property type="entry name" value="RRM"/>
    <property type="match status" value="1"/>
</dbReference>
<dbReference type="InterPro" id="IPR000504">
    <property type="entry name" value="RRM_dom"/>
</dbReference>
<reference evidence="5" key="2">
    <citation type="submission" date="2021-04" db="EMBL/GenBank/DDBJ databases">
        <authorList>
            <person name="Podell S."/>
        </authorList>
    </citation>
    <scope>NUCLEOTIDE SEQUENCE</scope>
    <source>
        <strain evidence="5">Hildebrandi</strain>
    </source>
</reference>